<organism evidence="1 2">
    <name type="scientific">Setaria italica</name>
    <name type="common">Foxtail millet</name>
    <name type="synonym">Panicum italicum</name>
    <dbReference type="NCBI Taxonomy" id="4555"/>
    <lineage>
        <taxon>Eukaryota</taxon>
        <taxon>Viridiplantae</taxon>
        <taxon>Streptophyta</taxon>
        <taxon>Embryophyta</taxon>
        <taxon>Tracheophyta</taxon>
        <taxon>Spermatophyta</taxon>
        <taxon>Magnoliopsida</taxon>
        <taxon>Liliopsida</taxon>
        <taxon>Poales</taxon>
        <taxon>Poaceae</taxon>
        <taxon>PACMAD clade</taxon>
        <taxon>Panicoideae</taxon>
        <taxon>Panicodae</taxon>
        <taxon>Paniceae</taxon>
        <taxon>Cenchrinae</taxon>
        <taxon>Setaria</taxon>
    </lineage>
</organism>
<dbReference type="Proteomes" id="UP000004995">
    <property type="component" value="Unassembled WGS sequence"/>
</dbReference>
<proteinExistence type="predicted"/>
<dbReference type="Gramene" id="KQL28734">
    <property type="protein sequence ID" value="KQL28734"/>
    <property type="gene ID" value="SETIT_018539mg"/>
</dbReference>
<name>K3YW93_SETIT</name>
<dbReference type="EMBL" id="AGNK02000123">
    <property type="status" value="NOT_ANNOTATED_CDS"/>
    <property type="molecule type" value="Genomic_DNA"/>
</dbReference>
<protein>
    <submittedName>
        <fullName evidence="1">Uncharacterized protein</fullName>
    </submittedName>
</protein>
<dbReference type="InParanoid" id="K3YW93"/>
<dbReference type="AlphaFoldDB" id="K3YW93"/>
<reference evidence="2" key="1">
    <citation type="journal article" date="2012" name="Nat. Biotechnol.">
        <title>Reference genome sequence of the model plant Setaria.</title>
        <authorList>
            <person name="Bennetzen J.L."/>
            <person name="Schmutz J."/>
            <person name="Wang H."/>
            <person name="Percifield R."/>
            <person name="Hawkins J."/>
            <person name="Pontaroli A.C."/>
            <person name="Estep M."/>
            <person name="Feng L."/>
            <person name="Vaughn J.N."/>
            <person name="Grimwood J."/>
            <person name="Jenkins J."/>
            <person name="Barry K."/>
            <person name="Lindquist E."/>
            <person name="Hellsten U."/>
            <person name="Deshpande S."/>
            <person name="Wang X."/>
            <person name="Wu X."/>
            <person name="Mitros T."/>
            <person name="Triplett J."/>
            <person name="Yang X."/>
            <person name="Ye C.Y."/>
            <person name="Mauro-Herrera M."/>
            <person name="Wang L."/>
            <person name="Li P."/>
            <person name="Sharma M."/>
            <person name="Sharma R."/>
            <person name="Ronald P.C."/>
            <person name="Panaud O."/>
            <person name="Kellogg E.A."/>
            <person name="Brutnell T.P."/>
            <person name="Doust A.N."/>
            <person name="Tuskan G.A."/>
            <person name="Rokhsar D."/>
            <person name="Devos K.M."/>
        </authorList>
    </citation>
    <scope>NUCLEOTIDE SEQUENCE [LARGE SCALE GENOMIC DNA]</scope>
    <source>
        <strain evidence="2">cv. Yugu1</strain>
    </source>
</reference>
<keyword evidence="2" id="KW-1185">Reference proteome</keyword>
<accession>K3YW93</accession>
<evidence type="ECO:0000313" key="2">
    <source>
        <dbReference type="Proteomes" id="UP000004995"/>
    </source>
</evidence>
<reference evidence="1" key="2">
    <citation type="submission" date="2018-08" db="UniProtKB">
        <authorList>
            <consortium name="EnsemblPlants"/>
        </authorList>
    </citation>
    <scope>IDENTIFICATION</scope>
    <source>
        <strain evidence="1">Yugu1</strain>
    </source>
</reference>
<evidence type="ECO:0000313" key="1">
    <source>
        <dbReference type="EnsemblPlants" id="KQL28734"/>
    </source>
</evidence>
<dbReference type="EnsemblPlants" id="KQL28734">
    <property type="protein sequence ID" value="KQL28734"/>
    <property type="gene ID" value="SETIT_018539mg"/>
</dbReference>
<sequence>MRSVSCGGRRAATSGARGRGSITTKFIRKKKKWAALNVVVEHNDVVATGVSASWLGIDQRNIGRLCRCKGRVRRCSRERNCSKVMCLSIHAWTRGGQWRGVADLLWSLPGPVCRRLRFILVLSCLELFLFGRNLTLPPCLETFRRSGSCPSSSSMHVTMQMAR</sequence>
<dbReference type="HOGENOM" id="CLU_1629883_0_0_1"/>